<dbReference type="InParanoid" id="B0DX53"/>
<dbReference type="GeneID" id="6084076"/>
<dbReference type="HOGENOM" id="CLU_683463_0_0_1"/>
<organism evidence="3">
    <name type="scientific">Laccaria bicolor (strain S238N-H82 / ATCC MYA-4686)</name>
    <name type="common">Bicoloured deceiver</name>
    <name type="synonym">Laccaria laccata var. bicolor</name>
    <dbReference type="NCBI Taxonomy" id="486041"/>
    <lineage>
        <taxon>Eukaryota</taxon>
        <taxon>Fungi</taxon>
        <taxon>Dikarya</taxon>
        <taxon>Basidiomycota</taxon>
        <taxon>Agaricomycotina</taxon>
        <taxon>Agaricomycetes</taxon>
        <taxon>Agaricomycetidae</taxon>
        <taxon>Agaricales</taxon>
        <taxon>Agaricineae</taxon>
        <taxon>Hydnangiaceae</taxon>
        <taxon>Laccaria</taxon>
    </lineage>
</organism>
<name>B0DX53_LACBS</name>
<evidence type="ECO:0000313" key="3">
    <source>
        <dbReference type="Proteomes" id="UP000001194"/>
    </source>
</evidence>
<sequence>MSIIKPYPLSATSRVLFWVPSREPDFADSLTIRPPSPTSSLRACFVRSRPTSLAWGSQDDFSNLNFSQFAMPPGSDSPSSSTDSFHSAISSFSSMDFEGNGANTGCVVVEPVNQVDDIAKGLKEALHQLGRTRRRCYSHSDVHPTFTSAASRCTLTPLKFLGRSRTQARTAVPCTPTSTGHDTEVETDIIIVDKQGNRTTRTWKGLRKGVSSILTRKESVSSKPKLDDSATPPASVKNGRSRPFIFTIRRRGTIGSTPAQPSSSIDTSPSTSDPPRPRRVLAKKKRVHALKLATAVMEPPVVDPTSQVPIALLEGAKRAELPTQAVMTRADLRRSRCRSRSLSSLRIRPDSFFLGYGCEGMDEGMDKEAAEAVVDIATIMGGACVWTYEAYR</sequence>
<dbReference type="OrthoDB" id="3059808at2759"/>
<accession>B0DX53</accession>
<proteinExistence type="predicted"/>
<dbReference type="Proteomes" id="UP000001194">
    <property type="component" value="Unassembled WGS sequence"/>
</dbReference>
<protein>
    <submittedName>
        <fullName evidence="2">Predicted protein</fullName>
    </submittedName>
</protein>
<feature type="compositionally biased region" description="Basic and acidic residues" evidence="1">
    <location>
        <begin position="215"/>
        <end position="228"/>
    </location>
</feature>
<reference evidence="2 3" key="1">
    <citation type="journal article" date="2008" name="Nature">
        <title>The genome of Laccaria bicolor provides insights into mycorrhizal symbiosis.</title>
        <authorList>
            <person name="Martin F."/>
            <person name="Aerts A."/>
            <person name="Ahren D."/>
            <person name="Brun A."/>
            <person name="Danchin E.G.J."/>
            <person name="Duchaussoy F."/>
            <person name="Gibon J."/>
            <person name="Kohler A."/>
            <person name="Lindquist E."/>
            <person name="Pereda V."/>
            <person name="Salamov A."/>
            <person name="Shapiro H.J."/>
            <person name="Wuyts J."/>
            <person name="Blaudez D."/>
            <person name="Buee M."/>
            <person name="Brokstein P."/>
            <person name="Canbaeck B."/>
            <person name="Cohen D."/>
            <person name="Courty P.E."/>
            <person name="Coutinho P.M."/>
            <person name="Delaruelle C."/>
            <person name="Detter J.C."/>
            <person name="Deveau A."/>
            <person name="DiFazio S."/>
            <person name="Duplessis S."/>
            <person name="Fraissinet-Tachet L."/>
            <person name="Lucic E."/>
            <person name="Frey-Klett P."/>
            <person name="Fourrey C."/>
            <person name="Feussner I."/>
            <person name="Gay G."/>
            <person name="Grimwood J."/>
            <person name="Hoegger P.J."/>
            <person name="Jain P."/>
            <person name="Kilaru S."/>
            <person name="Labbe J."/>
            <person name="Lin Y.C."/>
            <person name="Legue V."/>
            <person name="Le Tacon F."/>
            <person name="Marmeisse R."/>
            <person name="Melayah D."/>
            <person name="Montanini B."/>
            <person name="Muratet M."/>
            <person name="Nehls U."/>
            <person name="Niculita-Hirzel H."/>
            <person name="Oudot-Le Secq M.P."/>
            <person name="Peter M."/>
            <person name="Quesneville H."/>
            <person name="Rajashekar B."/>
            <person name="Reich M."/>
            <person name="Rouhier N."/>
            <person name="Schmutz J."/>
            <person name="Yin T."/>
            <person name="Chalot M."/>
            <person name="Henrissat B."/>
            <person name="Kuees U."/>
            <person name="Lucas S."/>
            <person name="Van de Peer Y."/>
            <person name="Podila G.K."/>
            <person name="Polle A."/>
            <person name="Pukkila P.J."/>
            <person name="Richardson P.M."/>
            <person name="Rouze P."/>
            <person name="Sanders I.R."/>
            <person name="Stajich J.E."/>
            <person name="Tunlid A."/>
            <person name="Tuskan G."/>
            <person name="Grigoriev I.V."/>
        </authorList>
    </citation>
    <scope>NUCLEOTIDE SEQUENCE [LARGE SCALE GENOMIC DNA]</scope>
    <source>
        <strain evidence="3">S238N-H82 / ATCC MYA-4686</strain>
    </source>
</reference>
<dbReference type="RefSeq" id="XP_001888465.1">
    <property type="nucleotide sequence ID" value="XM_001888430.1"/>
</dbReference>
<gene>
    <name evidence="2" type="ORF">LACBIDRAFT_295694</name>
</gene>
<evidence type="ECO:0000313" key="2">
    <source>
        <dbReference type="EMBL" id="EDR00871.1"/>
    </source>
</evidence>
<dbReference type="KEGG" id="lbc:LACBIDRAFT_295694"/>
<dbReference type="EMBL" id="DS547145">
    <property type="protein sequence ID" value="EDR00871.1"/>
    <property type="molecule type" value="Genomic_DNA"/>
</dbReference>
<feature type="compositionally biased region" description="Low complexity" evidence="1">
    <location>
        <begin position="261"/>
        <end position="273"/>
    </location>
</feature>
<keyword evidence="3" id="KW-1185">Reference proteome</keyword>
<dbReference type="AlphaFoldDB" id="B0DX53"/>
<evidence type="ECO:0000256" key="1">
    <source>
        <dbReference type="SAM" id="MobiDB-lite"/>
    </source>
</evidence>
<feature type="region of interest" description="Disordered" evidence="1">
    <location>
        <begin position="213"/>
        <end position="278"/>
    </location>
</feature>